<feature type="region of interest" description="Disordered" evidence="1">
    <location>
        <begin position="1"/>
        <end position="22"/>
    </location>
</feature>
<dbReference type="EMBL" id="FZMO01000554">
    <property type="protein sequence ID" value="SNQ51917.1"/>
    <property type="molecule type" value="Genomic_DNA"/>
</dbReference>
<accession>A0A2I2L225</accession>
<protein>
    <submittedName>
        <fullName evidence="2">Uncharacterized protein</fullName>
    </submittedName>
</protein>
<feature type="compositionally biased region" description="Basic and acidic residues" evidence="1">
    <location>
        <begin position="49"/>
        <end position="67"/>
    </location>
</feature>
<proteinExistence type="predicted"/>
<keyword evidence="3" id="KW-1185">Reference proteome</keyword>
<feature type="region of interest" description="Disordered" evidence="1">
    <location>
        <begin position="40"/>
        <end position="86"/>
    </location>
</feature>
<organism evidence="2 3">
    <name type="scientific">Frankia canadensis</name>
    <dbReference type="NCBI Taxonomy" id="1836972"/>
    <lineage>
        <taxon>Bacteria</taxon>
        <taxon>Bacillati</taxon>
        <taxon>Actinomycetota</taxon>
        <taxon>Actinomycetes</taxon>
        <taxon>Frankiales</taxon>
        <taxon>Frankiaceae</taxon>
        <taxon>Frankia</taxon>
    </lineage>
</organism>
<evidence type="ECO:0000313" key="3">
    <source>
        <dbReference type="Proteomes" id="UP000234331"/>
    </source>
</evidence>
<dbReference type="Proteomes" id="UP000234331">
    <property type="component" value="Unassembled WGS sequence"/>
</dbReference>
<evidence type="ECO:0000313" key="2">
    <source>
        <dbReference type="EMBL" id="SNQ51917.1"/>
    </source>
</evidence>
<name>A0A2I2L225_9ACTN</name>
<gene>
    <name evidence="2" type="ORF">FRACA_860015</name>
</gene>
<dbReference type="AlphaFoldDB" id="A0A2I2L225"/>
<feature type="compositionally biased region" description="Low complexity" evidence="1">
    <location>
        <begin position="1"/>
        <end position="10"/>
    </location>
</feature>
<sequence>MTVTSQGPGDDSPPPPHTYGDHPLVVIALPRELLARIATPVHLTPAPRPRGDVQRGDVHRGPVDPDQRSAQITHRAHNGAPATPLRVKTYASAAPGTHRYASMRAVA</sequence>
<evidence type="ECO:0000256" key="1">
    <source>
        <dbReference type="SAM" id="MobiDB-lite"/>
    </source>
</evidence>
<reference evidence="2 3" key="1">
    <citation type="submission" date="2017-06" db="EMBL/GenBank/DDBJ databases">
        <authorList>
            <person name="Kim H.J."/>
            <person name="Triplett B.A."/>
        </authorList>
    </citation>
    <scope>NUCLEOTIDE SEQUENCE [LARGE SCALE GENOMIC DNA]</scope>
    <source>
        <strain evidence="2">FRACA_ARgP5</strain>
    </source>
</reference>